<dbReference type="Proteomes" id="UP000004358">
    <property type="component" value="Unassembled WGS sequence"/>
</dbReference>
<accession>A3ZVU1</accession>
<dbReference type="HOGENOM" id="CLU_3424611_0_0_0"/>
<name>A3ZVU1_9BACT</name>
<dbReference type="EMBL" id="AANZ01000014">
    <property type="protein sequence ID" value="EAQ79437.1"/>
    <property type="molecule type" value="Genomic_DNA"/>
</dbReference>
<proteinExistence type="predicted"/>
<protein>
    <submittedName>
        <fullName evidence="1">Uncharacterized protein</fullName>
    </submittedName>
</protein>
<evidence type="ECO:0000313" key="2">
    <source>
        <dbReference type="Proteomes" id="UP000004358"/>
    </source>
</evidence>
<reference evidence="1 2" key="1">
    <citation type="submission" date="2006-02" db="EMBL/GenBank/DDBJ databases">
        <authorList>
            <person name="Amann R."/>
            <person name="Ferriera S."/>
            <person name="Johnson J."/>
            <person name="Kravitz S."/>
            <person name="Halpern A."/>
            <person name="Remington K."/>
            <person name="Beeson K."/>
            <person name="Tran B."/>
            <person name="Rogers Y.-H."/>
            <person name="Friedman R."/>
            <person name="Venter J.C."/>
        </authorList>
    </citation>
    <scope>NUCLEOTIDE SEQUENCE [LARGE SCALE GENOMIC DNA]</scope>
    <source>
        <strain evidence="1 2">DSM 3645</strain>
    </source>
</reference>
<gene>
    <name evidence="1" type="ORF">DSM3645_03138</name>
</gene>
<evidence type="ECO:0000313" key="1">
    <source>
        <dbReference type="EMBL" id="EAQ79437.1"/>
    </source>
</evidence>
<sequence>MPKESICHSVSLSSNRFGGVVN</sequence>
<dbReference type="AlphaFoldDB" id="A3ZVU1"/>
<organism evidence="1 2">
    <name type="scientific">Blastopirellula marina DSM 3645</name>
    <dbReference type="NCBI Taxonomy" id="314230"/>
    <lineage>
        <taxon>Bacteria</taxon>
        <taxon>Pseudomonadati</taxon>
        <taxon>Planctomycetota</taxon>
        <taxon>Planctomycetia</taxon>
        <taxon>Pirellulales</taxon>
        <taxon>Pirellulaceae</taxon>
        <taxon>Blastopirellula</taxon>
    </lineage>
</organism>
<comment type="caution">
    <text evidence="1">The sequence shown here is derived from an EMBL/GenBank/DDBJ whole genome shotgun (WGS) entry which is preliminary data.</text>
</comment>